<dbReference type="AlphaFoldDB" id="A0A517LXX6"/>
<name>A0A517LXX6_9BACT</name>
<keyword evidence="1" id="KW-0812">Transmembrane</keyword>
<protein>
    <submittedName>
        <fullName evidence="2">Pup deamidase/depupylase</fullName>
        <ecNumber evidence="2">3.4.-.-</ecNumber>
    </submittedName>
</protein>
<evidence type="ECO:0000313" key="3">
    <source>
        <dbReference type="Proteomes" id="UP000319557"/>
    </source>
</evidence>
<dbReference type="GO" id="GO:0005524">
    <property type="term" value="F:ATP binding"/>
    <property type="evidence" value="ECO:0007669"/>
    <property type="project" value="TreeGrafter"/>
</dbReference>
<dbReference type="RefSeq" id="WP_218934669.1">
    <property type="nucleotide sequence ID" value="NZ_CP036261.1"/>
</dbReference>
<evidence type="ECO:0000313" key="2">
    <source>
        <dbReference type="EMBL" id="QDS87467.1"/>
    </source>
</evidence>
<feature type="transmembrane region" description="Helical" evidence="1">
    <location>
        <begin position="156"/>
        <end position="189"/>
    </location>
</feature>
<organism evidence="2 3">
    <name type="scientific">Rosistilla ulvae</name>
    <dbReference type="NCBI Taxonomy" id="1930277"/>
    <lineage>
        <taxon>Bacteria</taxon>
        <taxon>Pseudomonadati</taxon>
        <taxon>Planctomycetota</taxon>
        <taxon>Planctomycetia</taxon>
        <taxon>Pirellulales</taxon>
        <taxon>Pirellulaceae</taxon>
        <taxon>Rosistilla</taxon>
    </lineage>
</organism>
<keyword evidence="2" id="KW-0378">Hydrolase</keyword>
<dbReference type="KEGG" id="ruv:EC9_16450"/>
<dbReference type="InterPro" id="IPR004347">
    <property type="entry name" value="Pup_ligase/deamidase"/>
</dbReference>
<dbReference type="EMBL" id="CP036261">
    <property type="protein sequence ID" value="QDS87467.1"/>
    <property type="molecule type" value="Genomic_DNA"/>
</dbReference>
<accession>A0A517LXX6</accession>
<dbReference type="GO" id="GO:0019941">
    <property type="term" value="P:modification-dependent protein catabolic process"/>
    <property type="evidence" value="ECO:0007669"/>
    <property type="project" value="InterPro"/>
</dbReference>
<gene>
    <name evidence="2" type="primary">dop_2</name>
    <name evidence="2" type="ORF">EC9_16450</name>
</gene>
<dbReference type="GO" id="GO:0010498">
    <property type="term" value="P:proteasomal protein catabolic process"/>
    <property type="evidence" value="ECO:0007669"/>
    <property type="project" value="InterPro"/>
</dbReference>
<keyword evidence="3" id="KW-1185">Reference proteome</keyword>
<dbReference type="PANTHER" id="PTHR42307">
    <property type="entry name" value="PUP DEAMIDASE/DEPUPYLASE"/>
    <property type="match status" value="1"/>
</dbReference>
<dbReference type="GO" id="GO:0070490">
    <property type="term" value="P:protein pupylation"/>
    <property type="evidence" value="ECO:0007669"/>
    <property type="project" value="TreeGrafter"/>
</dbReference>
<dbReference type="Proteomes" id="UP000319557">
    <property type="component" value="Chromosome"/>
</dbReference>
<reference evidence="2 3" key="1">
    <citation type="submission" date="2019-02" db="EMBL/GenBank/DDBJ databases">
        <title>Deep-cultivation of Planctomycetes and their phenomic and genomic characterization uncovers novel biology.</title>
        <authorList>
            <person name="Wiegand S."/>
            <person name="Jogler M."/>
            <person name="Boedeker C."/>
            <person name="Pinto D."/>
            <person name="Vollmers J."/>
            <person name="Rivas-Marin E."/>
            <person name="Kohn T."/>
            <person name="Peeters S.H."/>
            <person name="Heuer A."/>
            <person name="Rast P."/>
            <person name="Oberbeckmann S."/>
            <person name="Bunk B."/>
            <person name="Jeske O."/>
            <person name="Meyerdierks A."/>
            <person name="Storesund J.E."/>
            <person name="Kallscheuer N."/>
            <person name="Luecker S."/>
            <person name="Lage O.M."/>
            <person name="Pohl T."/>
            <person name="Merkel B.J."/>
            <person name="Hornburger P."/>
            <person name="Mueller R.-W."/>
            <person name="Bruemmer F."/>
            <person name="Labrenz M."/>
            <person name="Spormann A.M."/>
            <person name="Op den Camp H."/>
            <person name="Overmann J."/>
            <person name="Amann R."/>
            <person name="Jetten M.S.M."/>
            <person name="Mascher T."/>
            <person name="Medema M.H."/>
            <person name="Devos D.P."/>
            <person name="Kaster A.-K."/>
            <person name="Ovreas L."/>
            <person name="Rohde M."/>
            <person name="Galperin M.Y."/>
            <person name="Jogler C."/>
        </authorList>
    </citation>
    <scope>NUCLEOTIDE SEQUENCE [LARGE SCALE GENOMIC DNA]</scope>
    <source>
        <strain evidence="2 3">EC9</strain>
    </source>
</reference>
<proteinExistence type="predicted"/>
<feature type="transmembrane region" description="Helical" evidence="1">
    <location>
        <begin position="233"/>
        <end position="253"/>
    </location>
</feature>
<dbReference type="Pfam" id="PF03136">
    <property type="entry name" value="Pup_ligase"/>
    <property type="match status" value="1"/>
</dbReference>
<keyword evidence="1" id="KW-1133">Transmembrane helix</keyword>
<sequence>MKTNAPIFQRLLGLETEYAIRFRPHQDGPPVKQIELYRSLLEKFRERLPTATGSVLEEKHFTANGGTIGFERVLHAGGFGLIEAATPECQSPRDALIWQRAQDRLLSESAASCRDDGEMVLIKNSRDSQGNAYGTHENYEIQVTGWLGLACWRGILLLAATICLLFWVIMVPLVIVAIPAYLLIAVAVYPFAVMRTDSGQRAELFRKFFGDGFDTSEDATPIPRSVERALNRVAMIALSPMLLTIIVAARFCLYRRHVRMLTPFLVSRSILSGSGWVSDSGDFLLAQKAPVLRFIFGPLGNHAYPLFSVAHLMDACLIGWFNPMDLFSNLGSRQRMQVCLGDCNMAEEAEYLRLATTTLMIDAIEAGAIQNPPRVRRPLRALQAVVRDEPIERAIAVHNGRPMTALDVQRWYQAACRRFVESNKNRPDEAYEVLQRWSDVLDGLAGDRTILVGRIDWVTKRMLLKQAGPNLPLPANRKLDIKYHELSSDGYYLLLESAGETEQIVSEQEILRAMRQPPPTPRAMRRGSFIREFSGTDTPVHASWNSIRLGKAFGNRRVRL</sequence>
<evidence type="ECO:0000256" key="1">
    <source>
        <dbReference type="SAM" id="Phobius"/>
    </source>
</evidence>
<dbReference type="EC" id="3.4.-.-" evidence="2"/>
<keyword evidence="1" id="KW-0472">Membrane</keyword>
<dbReference type="GO" id="GO:0016787">
    <property type="term" value="F:hydrolase activity"/>
    <property type="evidence" value="ECO:0007669"/>
    <property type="project" value="UniProtKB-KW"/>
</dbReference>
<dbReference type="PANTHER" id="PTHR42307:SF2">
    <property type="entry name" value="PUP DEAMIDASE_DEPUPYLASE"/>
    <property type="match status" value="1"/>
</dbReference>